<evidence type="ECO:0000313" key="2">
    <source>
        <dbReference type="EMBL" id="CEL98298.1"/>
    </source>
</evidence>
<gene>
    <name evidence="2" type="ORF">Vbra_7902</name>
</gene>
<dbReference type="SUPFAM" id="SSF110916">
    <property type="entry name" value="Peptidyl-tRNA hydrolase domain-like"/>
    <property type="match status" value="1"/>
</dbReference>
<organism evidence="2 3">
    <name type="scientific">Vitrella brassicaformis (strain CCMP3155)</name>
    <dbReference type="NCBI Taxonomy" id="1169540"/>
    <lineage>
        <taxon>Eukaryota</taxon>
        <taxon>Sar</taxon>
        <taxon>Alveolata</taxon>
        <taxon>Colpodellida</taxon>
        <taxon>Vitrellaceae</taxon>
        <taxon>Vitrella</taxon>
    </lineage>
</organism>
<dbReference type="GO" id="GO:0070126">
    <property type="term" value="P:mitochondrial translational termination"/>
    <property type="evidence" value="ECO:0007669"/>
    <property type="project" value="TreeGrafter"/>
</dbReference>
<sequence length="191" mass="21891">MSATASDSACPRRPEEGRRRSLASACWPSLLPPAAAGHLGWCRFGVRHGIVIPRNKIDRVFLRNSGPGGQSVNTSDTKVRLRFNLKTADWIPDKIRERLLKSCASKLTKEGDLMITAGDTSSAIANTEIAFEKLQKLLDQAESMKERNFKPFVKDWIHEVKDPEEIQRYEENRLKWKKMRSYSRTRKDDLY</sequence>
<dbReference type="GO" id="GO:0016150">
    <property type="term" value="F:translation release factor activity, codon nonspecific"/>
    <property type="evidence" value="ECO:0007669"/>
    <property type="project" value="TreeGrafter"/>
</dbReference>
<dbReference type="VEuPathDB" id="CryptoDB:Vbra_7902"/>
<dbReference type="OrthoDB" id="270639at2759"/>
<protein>
    <recommendedName>
        <fullName evidence="1">Prokaryotic-type class I peptide chain release factors domain-containing protein</fullName>
    </recommendedName>
</protein>
<dbReference type="GO" id="GO:0005762">
    <property type="term" value="C:mitochondrial large ribosomal subunit"/>
    <property type="evidence" value="ECO:0007669"/>
    <property type="project" value="TreeGrafter"/>
</dbReference>
<dbReference type="Proteomes" id="UP000041254">
    <property type="component" value="Unassembled WGS sequence"/>
</dbReference>
<feature type="domain" description="Prokaryotic-type class I peptide chain release factors" evidence="1">
    <location>
        <begin position="50"/>
        <end position="171"/>
    </location>
</feature>
<dbReference type="Pfam" id="PF00472">
    <property type="entry name" value="RF-1"/>
    <property type="match status" value="1"/>
</dbReference>
<reference evidence="2 3" key="1">
    <citation type="submission" date="2014-11" db="EMBL/GenBank/DDBJ databases">
        <authorList>
            <person name="Zhu J."/>
            <person name="Qi W."/>
            <person name="Song R."/>
        </authorList>
    </citation>
    <scope>NUCLEOTIDE SEQUENCE [LARGE SCALE GENOMIC DNA]</scope>
</reference>
<dbReference type="InParanoid" id="A0A0G4ELK2"/>
<dbReference type="PANTHER" id="PTHR11075:SF54">
    <property type="entry name" value="LARGE RIBOSOMAL SUBUNIT PROTEIN ML62"/>
    <property type="match status" value="1"/>
</dbReference>
<dbReference type="GO" id="GO:0004045">
    <property type="term" value="F:peptidyl-tRNA hydrolase activity"/>
    <property type="evidence" value="ECO:0007669"/>
    <property type="project" value="TreeGrafter"/>
</dbReference>
<accession>A0A0G4ELK2</accession>
<dbReference type="Gene3D" id="3.30.160.20">
    <property type="match status" value="1"/>
</dbReference>
<dbReference type="STRING" id="1169540.A0A0G4ELK2"/>
<dbReference type="AlphaFoldDB" id="A0A0G4ELK2"/>
<dbReference type="FunCoup" id="A0A0G4ELK2">
    <property type="interactions" value="292"/>
</dbReference>
<dbReference type="OMA" id="NVDTAKW"/>
<evidence type="ECO:0000313" key="3">
    <source>
        <dbReference type="Proteomes" id="UP000041254"/>
    </source>
</evidence>
<proteinExistence type="predicted"/>
<keyword evidence="3" id="KW-1185">Reference proteome</keyword>
<name>A0A0G4ELK2_VITBC</name>
<dbReference type="InterPro" id="IPR000352">
    <property type="entry name" value="Pep_chain_release_fac_I"/>
</dbReference>
<dbReference type="PANTHER" id="PTHR11075">
    <property type="entry name" value="PEPTIDE CHAIN RELEASE FACTOR"/>
    <property type="match status" value="1"/>
</dbReference>
<evidence type="ECO:0000259" key="1">
    <source>
        <dbReference type="Pfam" id="PF00472"/>
    </source>
</evidence>
<dbReference type="PhylomeDB" id="A0A0G4ELK2"/>
<dbReference type="InterPro" id="IPR052104">
    <property type="entry name" value="Mito_Release_Factor_mL62"/>
</dbReference>
<dbReference type="EMBL" id="CDMY01000267">
    <property type="protein sequence ID" value="CEL98298.1"/>
    <property type="molecule type" value="Genomic_DNA"/>
</dbReference>